<dbReference type="GO" id="GO:0016301">
    <property type="term" value="F:kinase activity"/>
    <property type="evidence" value="ECO:0007669"/>
    <property type="project" value="UniProtKB-KW"/>
</dbReference>
<gene>
    <name evidence="1" type="primary">nahK_20</name>
    <name evidence="1" type="ORF">SDC9_188428</name>
</gene>
<protein>
    <submittedName>
        <fullName evidence="1">N-acetylhexosamine 1-kinase</fullName>
        <ecNumber evidence="1">2.7.1.162</ecNumber>
    </submittedName>
</protein>
<organism evidence="1">
    <name type="scientific">bioreactor metagenome</name>
    <dbReference type="NCBI Taxonomy" id="1076179"/>
    <lineage>
        <taxon>unclassified sequences</taxon>
        <taxon>metagenomes</taxon>
        <taxon>ecological metagenomes</taxon>
    </lineage>
</organism>
<name>A0A645HPC0_9ZZZZ</name>
<comment type="caution">
    <text evidence="1">The sequence shown here is derived from an EMBL/GenBank/DDBJ whole genome shotgun (WGS) entry which is preliminary data.</text>
</comment>
<reference evidence="1" key="1">
    <citation type="submission" date="2019-08" db="EMBL/GenBank/DDBJ databases">
        <authorList>
            <person name="Kucharzyk K."/>
            <person name="Murdoch R.W."/>
            <person name="Higgins S."/>
            <person name="Loffler F."/>
        </authorList>
    </citation>
    <scope>NUCLEOTIDE SEQUENCE</scope>
</reference>
<evidence type="ECO:0000313" key="1">
    <source>
        <dbReference type="EMBL" id="MPN40888.1"/>
    </source>
</evidence>
<keyword evidence="1" id="KW-0418">Kinase</keyword>
<accession>A0A645HPC0</accession>
<dbReference type="EC" id="2.7.1.162" evidence="1"/>
<keyword evidence="1" id="KW-0808">Transferase</keyword>
<proteinExistence type="predicted"/>
<sequence length="57" mass="7056">MTFECGIRFLSDHLNGDTYFKIHRENHNLDRARTQFKMVEDMEDKFNEMRAIIDRYR</sequence>
<dbReference type="AlphaFoldDB" id="A0A645HPC0"/>
<dbReference type="EMBL" id="VSSQ01097587">
    <property type="protein sequence ID" value="MPN40888.1"/>
    <property type="molecule type" value="Genomic_DNA"/>
</dbReference>